<keyword evidence="2" id="KW-0614">Plasmid</keyword>
<feature type="region of interest" description="Disordered" evidence="1">
    <location>
        <begin position="54"/>
        <end position="84"/>
    </location>
</feature>
<dbReference type="Proteomes" id="UP000502345">
    <property type="component" value="Plasmid plas1"/>
</dbReference>
<dbReference type="SUPFAM" id="SSF56399">
    <property type="entry name" value="ADP-ribosylation"/>
    <property type="match status" value="1"/>
</dbReference>
<dbReference type="RefSeq" id="WP_166503029.1">
    <property type="nucleotide sequence ID" value="NZ_CP050125.1"/>
</dbReference>
<reference evidence="2 3" key="1">
    <citation type="submission" date="2020-03" db="EMBL/GenBank/DDBJ databases">
        <title>Screen low temperature-resistant strains for efficient degradation of petroleum hydrocarbons under the low temperature.</title>
        <authorList>
            <person name="Wang Y."/>
            <person name="Chen J."/>
        </authorList>
    </citation>
    <scope>NUCLEOTIDE SEQUENCE [LARGE SCALE GENOMIC DNA]</scope>
    <source>
        <strain evidence="2 3">KB1</strain>
        <plasmid evidence="2 3">plas1</plasmid>
    </source>
</reference>
<accession>A0A6G9D464</accession>
<evidence type="ECO:0000313" key="2">
    <source>
        <dbReference type="EMBL" id="QIP43882.1"/>
    </source>
</evidence>
<feature type="region of interest" description="Disordered" evidence="1">
    <location>
        <begin position="1"/>
        <end position="33"/>
    </location>
</feature>
<dbReference type="AlphaFoldDB" id="A0A6G9D464"/>
<proteinExistence type="predicted"/>
<dbReference type="Gene3D" id="3.90.176.10">
    <property type="entry name" value="Toxin ADP-ribosyltransferase, Chain A, domain 1"/>
    <property type="match status" value="1"/>
</dbReference>
<feature type="compositionally biased region" description="Basic and acidic residues" evidence="1">
    <location>
        <begin position="18"/>
        <end position="32"/>
    </location>
</feature>
<evidence type="ECO:0000256" key="1">
    <source>
        <dbReference type="SAM" id="MobiDB-lite"/>
    </source>
</evidence>
<feature type="compositionally biased region" description="Basic and acidic residues" evidence="1">
    <location>
        <begin position="1"/>
        <end position="10"/>
    </location>
</feature>
<organism evidence="2 3">
    <name type="scientific">Rhodococcus erythropolis</name>
    <name type="common">Arthrobacter picolinophilus</name>
    <dbReference type="NCBI Taxonomy" id="1833"/>
    <lineage>
        <taxon>Bacteria</taxon>
        <taxon>Bacillati</taxon>
        <taxon>Actinomycetota</taxon>
        <taxon>Actinomycetes</taxon>
        <taxon>Mycobacteriales</taxon>
        <taxon>Nocardiaceae</taxon>
        <taxon>Rhodococcus</taxon>
        <taxon>Rhodococcus erythropolis group</taxon>
    </lineage>
</organism>
<dbReference type="EMBL" id="CP050125">
    <property type="protein sequence ID" value="QIP43882.1"/>
    <property type="molecule type" value="Genomic_DNA"/>
</dbReference>
<name>A0A6G9D464_RHOER</name>
<protein>
    <recommendedName>
        <fullName evidence="4">ADP ribosyltransferase domain-containing protein</fullName>
    </recommendedName>
</protein>
<sequence length="299" mass="33449">MGRSHDRISPDRGNGVFDPDRGESDIATRKEGALISEHAYNTRGDIRSGARELDHATENLPGLTRASRDLNRAYPRPTPAPIENQRLRRELPAAIELRRSLSARQKNARSATKRQVLDSMPQAQYNALSALTSDPNAWKETNNALSAVAGDAVELDDNRRKQVQRVDRAIQRYERESGRGHLVYTSVSVPNAVVNPADLPATLQPGTVLSFDRFTAATHSLHELDSTTRPTDVVFEISTERGMYYGQSSRMNNSHHLLPRGIQLDVVGAHFAPYERPGQQPGERLIVQLTDHRPEREQR</sequence>
<evidence type="ECO:0008006" key="4">
    <source>
        <dbReference type="Google" id="ProtNLM"/>
    </source>
</evidence>
<evidence type="ECO:0000313" key="3">
    <source>
        <dbReference type="Proteomes" id="UP000502345"/>
    </source>
</evidence>
<geneLocation type="plasmid" evidence="2 3">
    <name>plas1</name>
</geneLocation>
<gene>
    <name evidence="2" type="ORF">G9444_6639</name>
</gene>